<evidence type="ECO:0000313" key="2">
    <source>
        <dbReference type="Proteomes" id="UP000630615"/>
    </source>
</evidence>
<evidence type="ECO:0008006" key="3">
    <source>
        <dbReference type="Google" id="ProtNLM"/>
    </source>
</evidence>
<comment type="caution">
    <text evidence="1">The sequence shown here is derived from an EMBL/GenBank/DDBJ whole genome shotgun (WGS) entry which is preliminary data.</text>
</comment>
<reference evidence="2" key="1">
    <citation type="journal article" date="2019" name="Int. J. Syst. Evol. Microbiol.">
        <title>The Global Catalogue of Microorganisms (GCM) 10K type strain sequencing project: providing services to taxonomists for standard genome sequencing and annotation.</title>
        <authorList>
            <consortium name="The Broad Institute Genomics Platform"/>
            <consortium name="The Broad Institute Genome Sequencing Center for Infectious Disease"/>
            <person name="Wu L."/>
            <person name="Ma J."/>
        </authorList>
    </citation>
    <scope>NUCLEOTIDE SEQUENCE [LARGE SCALE GENOMIC DNA]</scope>
    <source>
        <strain evidence="2">CGMCC 1.15942</strain>
    </source>
</reference>
<organism evidence="1 2">
    <name type="scientific">Enterococcus wangshanyuanii</name>
    <dbReference type="NCBI Taxonomy" id="2005703"/>
    <lineage>
        <taxon>Bacteria</taxon>
        <taxon>Bacillati</taxon>
        <taxon>Bacillota</taxon>
        <taxon>Bacilli</taxon>
        <taxon>Lactobacillales</taxon>
        <taxon>Enterococcaceae</taxon>
        <taxon>Enterococcus</taxon>
    </lineage>
</organism>
<dbReference type="InterPro" id="IPR008767">
    <property type="entry name" value="Phage_SPP1_head-tail_adaptor"/>
</dbReference>
<proteinExistence type="predicted"/>
<accession>A0ABQ1NTP6</accession>
<gene>
    <name evidence="1" type="ORF">GCM10011573_12370</name>
</gene>
<keyword evidence="2" id="KW-1185">Reference proteome</keyword>
<protein>
    <recommendedName>
        <fullName evidence="3">Head-tail adaptor protein</fullName>
    </recommendedName>
</protein>
<name>A0ABQ1NTP6_9ENTE</name>
<dbReference type="NCBIfam" id="TIGR01563">
    <property type="entry name" value="gp16_SPP1"/>
    <property type="match status" value="1"/>
</dbReference>
<sequence>MGRKKRIESYNDGVLHFGKVKTKLGKANKKIGEEFSEEGTLFFEELEAREQDYHLFQTMGKELSLKLKTQCSAELRKTIGSDSVVKIDSIKYEVSKTSLDKQKTTLYWYLTKVGEKF</sequence>
<evidence type="ECO:0000313" key="1">
    <source>
        <dbReference type="EMBL" id="GGC84281.1"/>
    </source>
</evidence>
<dbReference type="RefSeq" id="WP_088269067.1">
    <property type="nucleotide sequence ID" value="NZ_BMKI01000002.1"/>
</dbReference>
<dbReference type="EMBL" id="BMKI01000002">
    <property type="protein sequence ID" value="GGC84281.1"/>
    <property type="molecule type" value="Genomic_DNA"/>
</dbReference>
<dbReference type="Proteomes" id="UP000630615">
    <property type="component" value="Unassembled WGS sequence"/>
</dbReference>